<dbReference type="InterPro" id="IPR015797">
    <property type="entry name" value="NUDIX_hydrolase-like_dom_sf"/>
</dbReference>
<dbReference type="PROSITE" id="PS51462">
    <property type="entry name" value="NUDIX"/>
    <property type="match status" value="1"/>
</dbReference>
<proteinExistence type="predicted"/>
<name>A0A7S0ZCB3_9RHOD</name>
<dbReference type="InterPro" id="IPR045121">
    <property type="entry name" value="CoAse"/>
</dbReference>
<dbReference type="PANTHER" id="PTHR12992:SF44">
    <property type="entry name" value="NUDIX HYDROLASE DOMAIN-CONTAINING PROTEIN"/>
    <property type="match status" value="1"/>
</dbReference>
<dbReference type="AlphaFoldDB" id="A0A7S0ZCB3"/>
<evidence type="ECO:0000256" key="2">
    <source>
        <dbReference type="SAM" id="MobiDB-lite"/>
    </source>
</evidence>
<dbReference type="CDD" id="cd03426">
    <property type="entry name" value="NUDIX_CoAse_Nudt7"/>
    <property type="match status" value="1"/>
</dbReference>
<dbReference type="PANTHER" id="PTHR12992">
    <property type="entry name" value="NUDIX HYDROLASE"/>
    <property type="match status" value="1"/>
</dbReference>
<dbReference type="SUPFAM" id="SSF55811">
    <property type="entry name" value="Nudix"/>
    <property type="match status" value="1"/>
</dbReference>
<accession>A0A7S0ZCB3</accession>
<sequence length="358" mass="40250">MNECMANNVTRVGGHTYNGITGQVANSIGNRGKCRALLENLIRSSASVLDDYGGGHRHSTLKTSSPSASTVSNKVNPSQKLSRASVALILRVCPSLKMNIVIGDSMHSRNMFFEQIDRLSTSDIHLLFIKRCARTGDPWSGHLGLPGGKNEDLESDLDAAIRETYEEVGIDLNQSDGYACIGRLNDRRVRLHSKTLNMSYSAFVFWQQLEKSPEMKLSPGEVDAAFWVPLDLLTDNAAQFWNVRGVTKRQILFPQIQACIPRWLQTYCEMDLISFPAVDIAPYAKEVHFLNDEVRREYPLQKFPPLWGLTLSATSDLVSIEALYPRLDQPMIVPHSAFMRVLFSVYSFFVSFQKRLVD</sequence>
<dbReference type="GO" id="GO:0010945">
    <property type="term" value="F:coenzyme A diphosphatase activity"/>
    <property type="evidence" value="ECO:0007669"/>
    <property type="project" value="InterPro"/>
</dbReference>
<feature type="region of interest" description="Disordered" evidence="2">
    <location>
        <begin position="55"/>
        <end position="76"/>
    </location>
</feature>
<keyword evidence="1" id="KW-0378">Hydrolase</keyword>
<gene>
    <name evidence="4" type="ORF">TOLI1172_LOCUS1735</name>
</gene>
<dbReference type="EMBL" id="HBFP01002406">
    <property type="protein sequence ID" value="CAD8817346.1"/>
    <property type="molecule type" value="Transcribed_RNA"/>
</dbReference>
<evidence type="ECO:0000259" key="3">
    <source>
        <dbReference type="PROSITE" id="PS51462"/>
    </source>
</evidence>
<feature type="domain" description="Nudix hydrolase" evidence="3">
    <location>
        <begin position="106"/>
        <end position="250"/>
    </location>
</feature>
<dbReference type="InterPro" id="IPR020084">
    <property type="entry name" value="NUDIX_hydrolase_CS"/>
</dbReference>
<evidence type="ECO:0000256" key="1">
    <source>
        <dbReference type="ARBA" id="ARBA00022801"/>
    </source>
</evidence>
<feature type="compositionally biased region" description="Polar residues" evidence="2">
    <location>
        <begin position="61"/>
        <end position="76"/>
    </location>
</feature>
<organism evidence="4">
    <name type="scientific">Timspurckia oligopyrenoides</name>
    <dbReference type="NCBI Taxonomy" id="708627"/>
    <lineage>
        <taxon>Eukaryota</taxon>
        <taxon>Rhodophyta</taxon>
        <taxon>Bangiophyceae</taxon>
        <taxon>Porphyridiales</taxon>
        <taxon>Porphyridiaceae</taxon>
        <taxon>Timspurckia</taxon>
    </lineage>
</organism>
<dbReference type="InterPro" id="IPR000086">
    <property type="entry name" value="NUDIX_hydrolase_dom"/>
</dbReference>
<dbReference type="Pfam" id="PF00293">
    <property type="entry name" value="NUDIX"/>
    <property type="match status" value="1"/>
</dbReference>
<dbReference type="Gene3D" id="3.90.79.10">
    <property type="entry name" value="Nucleoside Triphosphate Pyrophosphohydrolase"/>
    <property type="match status" value="1"/>
</dbReference>
<dbReference type="PROSITE" id="PS00893">
    <property type="entry name" value="NUDIX_BOX"/>
    <property type="match status" value="1"/>
</dbReference>
<evidence type="ECO:0000313" key="4">
    <source>
        <dbReference type="EMBL" id="CAD8817346.1"/>
    </source>
</evidence>
<reference evidence="4" key="1">
    <citation type="submission" date="2021-01" db="EMBL/GenBank/DDBJ databases">
        <authorList>
            <person name="Corre E."/>
            <person name="Pelletier E."/>
            <person name="Niang G."/>
            <person name="Scheremetjew M."/>
            <person name="Finn R."/>
            <person name="Kale V."/>
            <person name="Holt S."/>
            <person name="Cochrane G."/>
            <person name="Meng A."/>
            <person name="Brown T."/>
            <person name="Cohen L."/>
        </authorList>
    </citation>
    <scope>NUCLEOTIDE SEQUENCE</scope>
    <source>
        <strain evidence="4">CCMP3278</strain>
    </source>
</reference>
<protein>
    <recommendedName>
        <fullName evidence="3">Nudix hydrolase domain-containing protein</fullName>
    </recommendedName>
</protein>